<evidence type="ECO:0000256" key="9">
    <source>
        <dbReference type="ARBA" id="ARBA00032607"/>
    </source>
</evidence>
<evidence type="ECO:0000256" key="13">
    <source>
        <dbReference type="SAM" id="Phobius"/>
    </source>
</evidence>
<dbReference type="Pfam" id="PF02517">
    <property type="entry name" value="Rce1-like"/>
    <property type="match status" value="1"/>
</dbReference>
<dbReference type="Proteomes" id="UP001177023">
    <property type="component" value="Unassembled WGS sequence"/>
</dbReference>
<evidence type="ECO:0000256" key="10">
    <source>
        <dbReference type="ARBA" id="ARBA00047280"/>
    </source>
</evidence>
<evidence type="ECO:0000313" key="16">
    <source>
        <dbReference type="Proteomes" id="UP001177023"/>
    </source>
</evidence>
<evidence type="ECO:0000256" key="8">
    <source>
        <dbReference type="ARBA" id="ARBA00023136"/>
    </source>
</evidence>
<dbReference type="GO" id="GO:0005789">
    <property type="term" value="C:endoplasmic reticulum membrane"/>
    <property type="evidence" value="ECO:0007669"/>
    <property type="project" value="UniProtKB-SubCell"/>
</dbReference>
<feature type="transmembrane region" description="Helical" evidence="13">
    <location>
        <begin position="112"/>
        <end position="134"/>
    </location>
</feature>
<evidence type="ECO:0000256" key="7">
    <source>
        <dbReference type="ARBA" id="ARBA00022989"/>
    </source>
</evidence>
<dbReference type="InterPro" id="IPR003675">
    <property type="entry name" value="Rce1/LyrA-like_dom"/>
</dbReference>
<dbReference type="AlphaFoldDB" id="A0AA36G6W6"/>
<keyword evidence="8 13" id="KW-0472">Membrane</keyword>
<evidence type="ECO:0000313" key="15">
    <source>
        <dbReference type="EMBL" id="CAJ0581852.1"/>
    </source>
</evidence>
<dbReference type="PANTHER" id="PTHR13046:SF0">
    <property type="entry name" value="CAAX PRENYL PROTEASE 2"/>
    <property type="match status" value="1"/>
</dbReference>
<organism evidence="15 16">
    <name type="scientific">Mesorhabditis spiculigera</name>
    <dbReference type="NCBI Taxonomy" id="96644"/>
    <lineage>
        <taxon>Eukaryota</taxon>
        <taxon>Metazoa</taxon>
        <taxon>Ecdysozoa</taxon>
        <taxon>Nematoda</taxon>
        <taxon>Chromadorea</taxon>
        <taxon>Rhabditida</taxon>
        <taxon>Rhabditina</taxon>
        <taxon>Rhabditomorpha</taxon>
        <taxon>Rhabditoidea</taxon>
        <taxon>Rhabditidae</taxon>
        <taxon>Mesorhabditinae</taxon>
        <taxon>Mesorhabditis</taxon>
    </lineage>
</organism>
<feature type="transmembrane region" description="Helical" evidence="13">
    <location>
        <begin position="32"/>
        <end position="53"/>
    </location>
</feature>
<evidence type="ECO:0000256" key="3">
    <source>
        <dbReference type="ARBA" id="ARBA00022670"/>
    </source>
</evidence>
<dbReference type="EMBL" id="CATQJA010002664">
    <property type="protein sequence ID" value="CAJ0581852.1"/>
    <property type="molecule type" value="Genomic_DNA"/>
</dbReference>
<keyword evidence="6" id="KW-0256">Endoplasmic reticulum</keyword>
<sequence length="289" mass="32325">METIWSKMDWAIRDAGKKVGAHRQCYNDWNQWAMGCKLSLPLSAGIPLSYVLLLHIFDHNSKDKNEPASLKKRFLAAAINNAVSIGLTYYVLSFSSSTPLSLMGFKSTGNLASIVVPAGLTLTLYAGQILLMYYEKELVDYFRLSSWGASFRQWTWWRDIVVAPVTEEIAFRGCAAALMATCLSPAQTIFIAPLSFALSHMHHIDDDTKKGATLRDAVVGRAFQGAYTYIFGAYATFLFLRTGNIIAPMVTHSMCNGFGLPQLHEIQPLPKMRTLDYVRPGIRRYYTAL</sequence>
<feature type="non-terminal residue" evidence="15">
    <location>
        <position position="1"/>
    </location>
</feature>
<feature type="domain" description="CAAX prenyl protease 2/Lysostaphin resistance protein A-like" evidence="14">
    <location>
        <begin position="154"/>
        <end position="257"/>
    </location>
</feature>
<dbReference type="GO" id="GO:0071586">
    <property type="term" value="P:CAAX-box protein processing"/>
    <property type="evidence" value="ECO:0007669"/>
    <property type="project" value="InterPro"/>
</dbReference>
<evidence type="ECO:0000256" key="6">
    <source>
        <dbReference type="ARBA" id="ARBA00022824"/>
    </source>
</evidence>
<keyword evidence="3" id="KW-0645">Protease</keyword>
<reference evidence="15" key="1">
    <citation type="submission" date="2023-06" db="EMBL/GenBank/DDBJ databases">
        <authorList>
            <person name="Delattre M."/>
        </authorList>
    </citation>
    <scope>NUCLEOTIDE SEQUENCE</scope>
    <source>
        <strain evidence="15">AF72</strain>
    </source>
</reference>
<comment type="subcellular location">
    <subcellularLocation>
        <location evidence="1">Endoplasmic reticulum membrane</location>
        <topology evidence="1">Multi-pass membrane protein</topology>
    </subcellularLocation>
</comment>
<keyword evidence="7 13" id="KW-1133">Transmembrane helix</keyword>
<accession>A0AA36G6W6</accession>
<evidence type="ECO:0000259" key="14">
    <source>
        <dbReference type="Pfam" id="PF02517"/>
    </source>
</evidence>
<name>A0AA36G6W6_9BILA</name>
<feature type="transmembrane region" description="Helical" evidence="13">
    <location>
        <begin position="74"/>
        <end position="92"/>
    </location>
</feature>
<evidence type="ECO:0000256" key="2">
    <source>
        <dbReference type="ARBA" id="ARBA00006897"/>
    </source>
</evidence>
<comment type="catalytic activity">
    <reaction evidence="10">
        <text>Hydrolyzes the peptide bond -P2-(S-farnesyl or geranylgeranyl)C-P1'-P2'-P3'-COOH where P1' and P2' are amino acids with aliphatic sidechains and P3' is any C-terminal residue.</text>
        <dbReference type="EC" id="3.4.26.1"/>
    </reaction>
</comment>
<proteinExistence type="inferred from homology"/>
<protein>
    <recommendedName>
        <fullName evidence="12">CAAX prenyl protease 2</fullName>
        <ecNumber evidence="11">3.4.26.1</ecNumber>
    </recommendedName>
    <alternativeName>
        <fullName evidence="9">Farnesylated proteins-converting enzyme 2</fullName>
    </alternativeName>
</protein>
<evidence type="ECO:0000256" key="1">
    <source>
        <dbReference type="ARBA" id="ARBA00004477"/>
    </source>
</evidence>
<comment type="similarity">
    <text evidence="2">Belongs to the peptidase U48 family.</text>
</comment>
<evidence type="ECO:0000256" key="4">
    <source>
        <dbReference type="ARBA" id="ARBA00022692"/>
    </source>
</evidence>
<gene>
    <name evidence="15" type="ORF">MSPICULIGERA_LOCUS20006</name>
</gene>
<dbReference type="EC" id="3.4.26.1" evidence="11"/>
<evidence type="ECO:0000256" key="5">
    <source>
        <dbReference type="ARBA" id="ARBA00022801"/>
    </source>
</evidence>
<keyword evidence="5" id="KW-0378">Hydrolase</keyword>
<keyword evidence="16" id="KW-1185">Reference proteome</keyword>
<comment type="caution">
    <text evidence="15">The sequence shown here is derived from an EMBL/GenBank/DDBJ whole genome shotgun (WGS) entry which is preliminary data.</text>
</comment>
<dbReference type="GO" id="GO:0004222">
    <property type="term" value="F:metalloendopeptidase activity"/>
    <property type="evidence" value="ECO:0007669"/>
    <property type="project" value="InterPro"/>
</dbReference>
<dbReference type="InterPro" id="IPR039731">
    <property type="entry name" value="Rce1"/>
</dbReference>
<dbReference type="PANTHER" id="PTHR13046">
    <property type="entry name" value="PROTEASE U48 CAAX PRENYL PROTEASE RCE1"/>
    <property type="match status" value="1"/>
</dbReference>
<evidence type="ECO:0000256" key="12">
    <source>
        <dbReference type="ARBA" id="ARBA00049763"/>
    </source>
</evidence>
<keyword evidence="4 13" id="KW-0812">Transmembrane</keyword>
<evidence type="ECO:0000256" key="11">
    <source>
        <dbReference type="ARBA" id="ARBA00049729"/>
    </source>
</evidence>